<protein>
    <submittedName>
        <fullName evidence="1">Uncharacterized protein</fullName>
    </submittedName>
</protein>
<gene>
    <name evidence="1" type="ORF">B4U45_27915</name>
</gene>
<evidence type="ECO:0000313" key="2">
    <source>
        <dbReference type="Proteomes" id="UP000192335"/>
    </source>
</evidence>
<name>A0A8E2IZB9_9MYCO</name>
<sequence length="76" mass="8111">MDTLMRDQIDLPIDSATIDAVRGVVTAARHMSDNYAVAAQHWTAALTRDELVEVITLLGVLLTMPTVTAVTTGGES</sequence>
<dbReference type="Proteomes" id="UP000192335">
    <property type="component" value="Unassembled WGS sequence"/>
</dbReference>
<dbReference type="AlphaFoldDB" id="A0A8E2IZB9"/>
<reference evidence="1 2" key="1">
    <citation type="submission" date="2017-02" db="EMBL/GenBank/DDBJ databases">
        <title>Mycobacterium kansasii genomes.</title>
        <authorList>
            <person name="Borowka P."/>
            <person name="Strapagiel D."/>
            <person name="Marciniak B."/>
            <person name="Lach J."/>
            <person name="Bakula Z."/>
            <person name="Van Ingen J."/>
            <person name="Safianowska A."/>
            <person name="Brzostek A."/>
            <person name="Dziadek J."/>
            <person name="Jagielski T."/>
        </authorList>
    </citation>
    <scope>NUCLEOTIDE SEQUENCE [LARGE SCALE GENOMIC DNA]</scope>
    <source>
        <strain evidence="1 2">12MK</strain>
    </source>
</reference>
<dbReference type="EMBL" id="MWQA01000001">
    <property type="protein sequence ID" value="ORC09856.1"/>
    <property type="molecule type" value="Genomic_DNA"/>
</dbReference>
<accession>A0A8E2IZB9</accession>
<organism evidence="1 2">
    <name type="scientific">Mycobacterium persicum</name>
    <dbReference type="NCBI Taxonomy" id="1487726"/>
    <lineage>
        <taxon>Bacteria</taxon>
        <taxon>Bacillati</taxon>
        <taxon>Actinomycetota</taxon>
        <taxon>Actinomycetes</taxon>
        <taxon>Mycobacteriales</taxon>
        <taxon>Mycobacteriaceae</taxon>
        <taxon>Mycobacterium</taxon>
    </lineage>
</organism>
<comment type="caution">
    <text evidence="1">The sequence shown here is derived from an EMBL/GenBank/DDBJ whole genome shotgun (WGS) entry which is preliminary data.</text>
</comment>
<proteinExistence type="predicted"/>
<evidence type="ECO:0000313" key="1">
    <source>
        <dbReference type="EMBL" id="ORC09856.1"/>
    </source>
</evidence>